<gene>
    <name evidence="2" type="ORF">N7530_009739</name>
</gene>
<dbReference type="AlphaFoldDB" id="A0A9W9WJN4"/>
<evidence type="ECO:0000313" key="2">
    <source>
        <dbReference type="EMBL" id="KAJ5465952.1"/>
    </source>
</evidence>
<dbReference type="EMBL" id="JAPWDO010000006">
    <property type="protein sequence ID" value="KAJ5465952.1"/>
    <property type="molecule type" value="Genomic_DNA"/>
</dbReference>
<dbReference type="OrthoDB" id="5428321at2759"/>
<proteinExistence type="predicted"/>
<comment type="caution">
    <text evidence="2">The sequence shown here is derived from an EMBL/GenBank/DDBJ whole genome shotgun (WGS) entry which is preliminary data.</text>
</comment>
<evidence type="ECO:0000256" key="1">
    <source>
        <dbReference type="SAM" id="MobiDB-lite"/>
    </source>
</evidence>
<protein>
    <submittedName>
        <fullName evidence="2">Uncharacterized protein</fullName>
    </submittedName>
</protein>
<keyword evidence="3" id="KW-1185">Reference proteome</keyword>
<reference evidence="2" key="1">
    <citation type="submission" date="2022-12" db="EMBL/GenBank/DDBJ databases">
        <authorList>
            <person name="Petersen C."/>
        </authorList>
    </citation>
    <scope>NUCLEOTIDE SEQUENCE</scope>
    <source>
        <strain evidence="2">IBT 17660</strain>
    </source>
</reference>
<name>A0A9W9WJN4_9EURO</name>
<feature type="region of interest" description="Disordered" evidence="1">
    <location>
        <begin position="101"/>
        <end position="130"/>
    </location>
</feature>
<sequence length="225" mass="25440">MSLTSNQRRARARQQCRVALAAHIRKSPLKTSYKNLTEPPDERLGLLVPPQHVRLHPPFEDGYAWSVLQGKEYLLDKTLGNGTVGRYEEIIEEVGSSFEAVTPQRHQPECAEHGTTSSDKPKSPEASSTSFTQIIRQLENEKQLLAVELESTRAYSTQLLRKDGEWQEKTCNLEKELQESRSSVDQLEFELRRAGEGIIAAVTILRNCQHSKEDSTSLEPDDKDP</sequence>
<dbReference type="Proteomes" id="UP001147760">
    <property type="component" value="Unassembled WGS sequence"/>
</dbReference>
<organism evidence="2 3">
    <name type="scientific">Penicillium desertorum</name>
    <dbReference type="NCBI Taxonomy" id="1303715"/>
    <lineage>
        <taxon>Eukaryota</taxon>
        <taxon>Fungi</taxon>
        <taxon>Dikarya</taxon>
        <taxon>Ascomycota</taxon>
        <taxon>Pezizomycotina</taxon>
        <taxon>Eurotiomycetes</taxon>
        <taxon>Eurotiomycetidae</taxon>
        <taxon>Eurotiales</taxon>
        <taxon>Aspergillaceae</taxon>
        <taxon>Penicillium</taxon>
    </lineage>
</organism>
<evidence type="ECO:0000313" key="3">
    <source>
        <dbReference type="Proteomes" id="UP001147760"/>
    </source>
</evidence>
<reference evidence="2" key="2">
    <citation type="journal article" date="2023" name="IMA Fungus">
        <title>Comparative genomic study of the Penicillium genus elucidates a diverse pangenome and 15 lateral gene transfer events.</title>
        <authorList>
            <person name="Petersen C."/>
            <person name="Sorensen T."/>
            <person name="Nielsen M.R."/>
            <person name="Sondergaard T.E."/>
            <person name="Sorensen J.L."/>
            <person name="Fitzpatrick D.A."/>
            <person name="Frisvad J.C."/>
            <person name="Nielsen K.L."/>
        </authorList>
    </citation>
    <scope>NUCLEOTIDE SEQUENCE</scope>
    <source>
        <strain evidence="2">IBT 17660</strain>
    </source>
</reference>
<accession>A0A9W9WJN4</accession>